<dbReference type="GO" id="GO:0043165">
    <property type="term" value="P:Gram-negative-bacterium-type cell outer membrane assembly"/>
    <property type="evidence" value="ECO:0007669"/>
    <property type="project" value="UniProtKB-UniRule"/>
</dbReference>
<proteinExistence type="inferred from homology"/>
<dbReference type="EMBL" id="CP006911">
    <property type="protein sequence ID" value="ALE01883.1"/>
    <property type="molecule type" value="Genomic_DNA"/>
</dbReference>
<dbReference type="PROSITE" id="PS51257">
    <property type="entry name" value="PROKAR_LIPOPROTEIN"/>
    <property type="match status" value="1"/>
</dbReference>
<evidence type="ECO:0000256" key="1">
    <source>
        <dbReference type="ARBA" id="ARBA00022729"/>
    </source>
</evidence>
<dbReference type="InterPro" id="IPR011990">
    <property type="entry name" value="TPR-like_helical_dom_sf"/>
</dbReference>
<evidence type="ECO:0000313" key="8">
    <source>
        <dbReference type="EMBL" id="ALE01883.1"/>
    </source>
</evidence>
<sequence length="257" mass="29002">MNRRSIFSLTLIVLLSGCSFLGGDKDTRKLVADGLTPKELYEKAEDKLDGGLIEQAIDQYEIILSSYPGSKYAIQARLDIAYNLLKQKKYNRAILVLDDFIERYPSLPPTPYAYYLRGVVAEAKSSSILDKLVTDSAQRDVESVSNAYQYFVDLIEAFPNSKYSEDAKVKLVGLRNTLARHEFYIAIYYTEINAHIAAINRSKYIIENYPNSASIPDSLHLMAYNYDKINAGQLAIDVRKVLASSYPNYSPGYSVKE</sequence>
<evidence type="ECO:0000259" key="7">
    <source>
        <dbReference type="Pfam" id="PF13525"/>
    </source>
</evidence>
<keyword evidence="5 6" id="KW-0449">Lipoprotein</keyword>
<comment type="subunit">
    <text evidence="6">Part of the Bam complex.</text>
</comment>
<dbReference type="Gene3D" id="1.25.40.10">
    <property type="entry name" value="Tetratricopeptide repeat domain"/>
    <property type="match status" value="1"/>
</dbReference>
<keyword evidence="4 6" id="KW-0998">Cell outer membrane</keyword>
<evidence type="ECO:0000256" key="2">
    <source>
        <dbReference type="ARBA" id="ARBA00023136"/>
    </source>
</evidence>
<dbReference type="RefSeq" id="WP_082345012.1">
    <property type="nucleotide sequence ID" value="NZ_CP006911.1"/>
</dbReference>
<comment type="function">
    <text evidence="6">Part of the outer membrane protein assembly complex, which is involved in assembly and insertion of beta-barrel proteins into the outer membrane.</text>
</comment>
<keyword evidence="2 6" id="KW-0472">Membrane</keyword>
<evidence type="ECO:0000256" key="5">
    <source>
        <dbReference type="ARBA" id="ARBA00023288"/>
    </source>
</evidence>
<dbReference type="PANTHER" id="PTHR37423:SF1">
    <property type="entry name" value="OUTER MEMBRANE PROTEIN ASSEMBLY FACTOR BAMD"/>
    <property type="match status" value="1"/>
</dbReference>
<dbReference type="CDD" id="cd15830">
    <property type="entry name" value="BamD"/>
    <property type="match status" value="1"/>
</dbReference>
<evidence type="ECO:0000256" key="6">
    <source>
        <dbReference type="HAMAP-Rule" id="MF_00922"/>
    </source>
</evidence>
<feature type="domain" description="Outer membrane lipoprotein BamD-like" evidence="7">
    <location>
        <begin position="36"/>
        <end position="233"/>
    </location>
</feature>
<dbReference type="GO" id="GO:0051205">
    <property type="term" value="P:protein insertion into membrane"/>
    <property type="evidence" value="ECO:0007669"/>
    <property type="project" value="UniProtKB-UniRule"/>
</dbReference>
<dbReference type="HAMAP" id="MF_00922">
    <property type="entry name" value="OM_assembly_BamD"/>
    <property type="match status" value="1"/>
</dbReference>
<dbReference type="InterPro" id="IPR017689">
    <property type="entry name" value="BamD"/>
</dbReference>
<comment type="subcellular location">
    <subcellularLocation>
        <location evidence="6">Cell outer membrane</location>
        <topology evidence="6">Lipid-anchor</topology>
    </subcellularLocation>
</comment>
<gene>
    <name evidence="6" type="primary">bamD</name>
    <name evidence="8" type="ORF">W908_04385</name>
</gene>
<dbReference type="InterPro" id="IPR039565">
    <property type="entry name" value="BamD-like"/>
</dbReference>
<dbReference type="KEGG" id="tsn:W908_04385"/>
<dbReference type="NCBIfam" id="TIGR03302">
    <property type="entry name" value="OM_YfiO"/>
    <property type="match status" value="1"/>
</dbReference>
<protein>
    <recommendedName>
        <fullName evidence="6">Outer membrane protein assembly factor BamD</fullName>
    </recommendedName>
</protein>
<evidence type="ECO:0000313" key="9">
    <source>
        <dbReference type="Proteomes" id="UP000068905"/>
    </source>
</evidence>
<dbReference type="GO" id="GO:1990063">
    <property type="term" value="C:Bam protein complex"/>
    <property type="evidence" value="ECO:0007669"/>
    <property type="project" value="TreeGrafter"/>
</dbReference>
<evidence type="ECO:0000256" key="4">
    <source>
        <dbReference type="ARBA" id="ARBA00023237"/>
    </source>
</evidence>
<organism evidence="8 9">
    <name type="scientific">Candidatus Pseudothioglobus singularis PS1</name>
    <dbReference type="NCBI Taxonomy" id="1125411"/>
    <lineage>
        <taxon>Bacteria</taxon>
        <taxon>Pseudomonadati</taxon>
        <taxon>Pseudomonadota</taxon>
        <taxon>Gammaproteobacteria</taxon>
        <taxon>Candidatus Pseudothioglobaceae</taxon>
        <taxon>Candidatus Pseudothioglobus</taxon>
    </lineage>
</organism>
<dbReference type="SUPFAM" id="SSF48452">
    <property type="entry name" value="TPR-like"/>
    <property type="match status" value="1"/>
</dbReference>
<keyword evidence="1 6" id="KW-0732">Signal</keyword>
<accession>A0A0M4L442</accession>
<dbReference type="Proteomes" id="UP000068905">
    <property type="component" value="Chromosome"/>
</dbReference>
<dbReference type="OrthoDB" id="9779191at2"/>
<keyword evidence="9" id="KW-1185">Reference proteome</keyword>
<dbReference type="Pfam" id="PF13525">
    <property type="entry name" value="YfiO"/>
    <property type="match status" value="1"/>
</dbReference>
<evidence type="ECO:0000256" key="3">
    <source>
        <dbReference type="ARBA" id="ARBA00023139"/>
    </source>
</evidence>
<reference evidence="8 9" key="1">
    <citation type="journal article" date="2015" name="Genome Announc.">
        <title>Genome Sequence of 'Candidatus Thioglobus singularis' Strain PS1, a Mixotroph from the SUP05 Clade of Marine Gammaproteobacteria.</title>
        <authorList>
            <person name="Marshall K.T."/>
            <person name="Morris R.M."/>
        </authorList>
    </citation>
    <scope>NUCLEOTIDE SEQUENCE [LARGE SCALE GENOMIC DNA]</scope>
    <source>
        <strain evidence="8 9">PS1</strain>
    </source>
</reference>
<dbReference type="PANTHER" id="PTHR37423">
    <property type="entry name" value="SOLUBLE LYTIC MUREIN TRANSGLYCOSYLASE-RELATED"/>
    <property type="match status" value="1"/>
</dbReference>
<dbReference type="AlphaFoldDB" id="A0A0M4L442"/>
<comment type="similarity">
    <text evidence="6">Belongs to the BamD family.</text>
</comment>
<name>A0A0M4L442_9GAMM</name>
<keyword evidence="3 6" id="KW-0564">Palmitate</keyword>
<dbReference type="STRING" id="1125411.W908_04385"/>